<dbReference type="SUPFAM" id="SSF109797">
    <property type="entry name" value="Bacteriocin immunity protein-like"/>
    <property type="match status" value="1"/>
</dbReference>
<evidence type="ECO:0000256" key="1">
    <source>
        <dbReference type="ARBA" id="ARBA00023025"/>
    </source>
</evidence>
<dbReference type="GO" id="GO:0030153">
    <property type="term" value="P:bacteriocin immunity"/>
    <property type="evidence" value="ECO:0007669"/>
    <property type="project" value="UniProtKB-KW"/>
</dbReference>
<dbReference type="PATRIC" id="fig|1423788.3.peg.492"/>
<protein>
    <recommendedName>
        <fullName evidence="4">Bacteriocin immunity protein</fullName>
    </recommendedName>
</protein>
<evidence type="ECO:0000313" key="3">
    <source>
        <dbReference type="Proteomes" id="UP000051515"/>
    </source>
</evidence>
<gene>
    <name evidence="2" type="ORF">FC78_GL000479</name>
</gene>
<dbReference type="InterPro" id="IPR015046">
    <property type="entry name" value="LciA_Immunity-like"/>
</dbReference>
<dbReference type="Pfam" id="PF08951">
    <property type="entry name" value="EntA_Immun"/>
    <property type="match status" value="1"/>
</dbReference>
<dbReference type="AlphaFoldDB" id="A0A0R1KD42"/>
<dbReference type="OrthoDB" id="2311967at2"/>
<evidence type="ECO:0000313" key="2">
    <source>
        <dbReference type="EMBL" id="KRK81429.1"/>
    </source>
</evidence>
<dbReference type="STRING" id="1423788.FC78_GL000479"/>
<keyword evidence="3" id="KW-1185">Reference proteome</keyword>
<dbReference type="EMBL" id="AZDY01000042">
    <property type="protein sequence ID" value="KRK81429.1"/>
    <property type="molecule type" value="Genomic_DNA"/>
</dbReference>
<sequence length="106" mass="12117">MENQELFDLIDTAYNEDLSEQPKEYKDSLLKAAQKLLAGGKEVEVCADIYQSCHDNYIVPMGLPRNNRALYQYIKDKLHNPSEKEMRDLNLGYGLISTNITFGSIN</sequence>
<dbReference type="Proteomes" id="UP000051515">
    <property type="component" value="Unassembled WGS sequence"/>
</dbReference>
<organism evidence="2 3">
    <name type="scientific">Companilactobacillus bobalius DSM 19674</name>
    <dbReference type="NCBI Taxonomy" id="1423788"/>
    <lineage>
        <taxon>Bacteria</taxon>
        <taxon>Bacillati</taxon>
        <taxon>Bacillota</taxon>
        <taxon>Bacilli</taxon>
        <taxon>Lactobacillales</taxon>
        <taxon>Lactobacillaceae</taxon>
        <taxon>Companilactobacillus</taxon>
        <taxon>Companilactobacillus bobalius</taxon>
    </lineage>
</organism>
<name>A0A0R1KD42_9LACO</name>
<keyword evidence="1" id="KW-0079">Bacteriocin immunity</keyword>
<dbReference type="GeneID" id="97165159"/>
<evidence type="ECO:0008006" key="4">
    <source>
        <dbReference type="Google" id="ProtNLM"/>
    </source>
</evidence>
<dbReference type="RefSeq" id="WP_082604605.1">
    <property type="nucleotide sequence ID" value="NZ_AZDY01000042.1"/>
</dbReference>
<dbReference type="Gene3D" id="1.20.1440.50">
    <property type="entry name" value="Ta0600-like"/>
    <property type="match status" value="1"/>
</dbReference>
<reference evidence="2 3" key="1">
    <citation type="journal article" date="2015" name="Genome Announc.">
        <title>Expanding the biotechnology potential of lactobacilli through comparative genomics of 213 strains and associated genera.</title>
        <authorList>
            <person name="Sun Z."/>
            <person name="Harris H.M."/>
            <person name="McCann A."/>
            <person name="Guo C."/>
            <person name="Argimon S."/>
            <person name="Zhang W."/>
            <person name="Yang X."/>
            <person name="Jeffery I.B."/>
            <person name="Cooney J.C."/>
            <person name="Kagawa T.F."/>
            <person name="Liu W."/>
            <person name="Song Y."/>
            <person name="Salvetti E."/>
            <person name="Wrobel A."/>
            <person name="Rasinkangas P."/>
            <person name="Parkhill J."/>
            <person name="Rea M.C."/>
            <person name="O'Sullivan O."/>
            <person name="Ritari J."/>
            <person name="Douillard F.P."/>
            <person name="Paul Ross R."/>
            <person name="Yang R."/>
            <person name="Briner A.E."/>
            <person name="Felis G.E."/>
            <person name="de Vos W.M."/>
            <person name="Barrangou R."/>
            <person name="Klaenhammer T.R."/>
            <person name="Caufield P.W."/>
            <person name="Cui Y."/>
            <person name="Zhang H."/>
            <person name="O'Toole P.W."/>
        </authorList>
    </citation>
    <scope>NUCLEOTIDE SEQUENCE [LARGE SCALE GENOMIC DNA]</scope>
    <source>
        <strain evidence="2 3">DSM 19674</strain>
    </source>
</reference>
<dbReference type="InterPro" id="IPR023130">
    <property type="entry name" value="Ta0600-like_sf"/>
</dbReference>
<comment type="caution">
    <text evidence="2">The sequence shown here is derived from an EMBL/GenBank/DDBJ whole genome shotgun (WGS) entry which is preliminary data.</text>
</comment>
<proteinExistence type="predicted"/>
<accession>A0A0R1KD42</accession>